<reference evidence="1 2" key="1">
    <citation type="journal article" date="2020" name="Nature">
        <title>Six reference-quality genomes reveal evolution of bat adaptations.</title>
        <authorList>
            <person name="Jebb D."/>
            <person name="Huang Z."/>
            <person name="Pippel M."/>
            <person name="Hughes G.M."/>
            <person name="Lavrichenko K."/>
            <person name="Devanna P."/>
            <person name="Winkler S."/>
            <person name="Jermiin L.S."/>
            <person name="Skirmuntt E.C."/>
            <person name="Katzourakis A."/>
            <person name="Burkitt-Gray L."/>
            <person name="Ray D.A."/>
            <person name="Sullivan K.A.M."/>
            <person name="Roscito J.G."/>
            <person name="Kirilenko B.M."/>
            <person name="Davalos L.M."/>
            <person name="Corthals A.P."/>
            <person name="Power M.L."/>
            <person name="Jones G."/>
            <person name="Ransome R.D."/>
            <person name="Dechmann D.K.N."/>
            <person name="Locatelli A.G."/>
            <person name="Puechmaille S.J."/>
            <person name="Fedrigo O."/>
            <person name="Jarvis E.D."/>
            <person name="Hiller M."/>
            <person name="Vernes S.C."/>
            <person name="Myers E.W."/>
            <person name="Teeling E.C."/>
        </authorList>
    </citation>
    <scope>NUCLEOTIDE SEQUENCE [LARGE SCALE GENOMIC DNA]</scope>
    <source>
        <strain evidence="1">MMyoMyo1</strain>
        <tissue evidence="1">Flight muscle</tissue>
    </source>
</reference>
<gene>
    <name evidence="1" type="ORF">mMyoMyo1_012211</name>
</gene>
<dbReference type="Proteomes" id="UP000527355">
    <property type="component" value="Unassembled WGS sequence"/>
</dbReference>
<dbReference type="AlphaFoldDB" id="A0A7J7VYY1"/>
<evidence type="ECO:0000313" key="2">
    <source>
        <dbReference type="Proteomes" id="UP000527355"/>
    </source>
</evidence>
<sequence length="120" mass="13580">MSHRTARPQVPPPPTVRSSGGLQLSLYRLKVRLQKRSLLSFLNVYCPRWRPSVLHAAFCGHVKGNRLFSVASGFCTQGKAGVQKSCRRRESERLSMVLYEDPFGGALTTSLRDSWEMEKK</sequence>
<name>A0A7J7VYY1_MYOMY</name>
<keyword evidence="2" id="KW-1185">Reference proteome</keyword>
<dbReference type="EMBL" id="JABWUV010000009">
    <property type="protein sequence ID" value="KAF6330201.1"/>
    <property type="molecule type" value="Genomic_DNA"/>
</dbReference>
<organism evidence="1 2">
    <name type="scientific">Myotis myotis</name>
    <name type="common">Greater mouse-eared bat</name>
    <name type="synonym">Vespertilio myotis</name>
    <dbReference type="NCBI Taxonomy" id="51298"/>
    <lineage>
        <taxon>Eukaryota</taxon>
        <taxon>Metazoa</taxon>
        <taxon>Chordata</taxon>
        <taxon>Craniata</taxon>
        <taxon>Vertebrata</taxon>
        <taxon>Euteleostomi</taxon>
        <taxon>Mammalia</taxon>
        <taxon>Eutheria</taxon>
        <taxon>Laurasiatheria</taxon>
        <taxon>Chiroptera</taxon>
        <taxon>Yangochiroptera</taxon>
        <taxon>Vespertilionidae</taxon>
        <taxon>Myotis</taxon>
    </lineage>
</organism>
<protein>
    <submittedName>
        <fullName evidence="1">Uncharacterized protein</fullName>
    </submittedName>
</protein>
<proteinExistence type="predicted"/>
<evidence type="ECO:0000313" key="1">
    <source>
        <dbReference type="EMBL" id="KAF6330201.1"/>
    </source>
</evidence>
<comment type="caution">
    <text evidence="1">The sequence shown here is derived from an EMBL/GenBank/DDBJ whole genome shotgun (WGS) entry which is preliminary data.</text>
</comment>
<accession>A0A7J7VYY1</accession>